<evidence type="ECO:0000313" key="2">
    <source>
        <dbReference type="Proteomes" id="UP000001037"/>
    </source>
</evidence>
<sequence length="42" mass="4876">MKAWEPRRVKLARVGARLVRVELRFRGPVLVAVYLGTRVSRL</sequence>
<accession>G0EGX2</accession>
<evidence type="ECO:0000313" key="1">
    <source>
        <dbReference type="EMBL" id="AEM38422.1"/>
    </source>
</evidence>
<keyword evidence="2" id="KW-1185">Reference proteome</keyword>
<proteinExistence type="predicted"/>
<dbReference type="HOGENOM" id="CLU_3245491_0_0_2"/>
<reference evidence="1 2" key="1">
    <citation type="journal article" date="2011" name="Stand. Genomic Sci.">
        <title>Complete genome sequence of the hyperthermophilic chemolithoautotroph Pyrolobus fumarii type strain (1A).</title>
        <authorList>
            <person name="Anderson I."/>
            <person name="Goker M."/>
            <person name="Nolan M."/>
            <person name="Lucas S."/>
            <person name="Hammon N."/>
            <person name="Deshpande S."/>
            <person name="Cheng J.F."/>
            <person name="Tapia R."/>
            <person name="Han C."/>
            <person name="Goodwin L."/>
            <person name="Pitluck S."/>
            <person name="Huntemann M."/>
            <person name="Liolios K."/>
            <person name="Ivanova N."/>
            <person name="Pagani I."/>
            <person name="Mavromatis K."/>
            <person name="Ovchinikova G."/>
            <person name="Pati A."/>
            <person name="Chen A."/>
            <person name="Palaniappan K."/>
            <person name="Land M."/>
            <person name="Hauser L."/>
            <person name="Brambilla E.M."/>
            <person name="Huber H."/>
            <person name="Yasawong M."/>
            <person name="Rohde M."/>
            <person name="Spring S."/>
            <person name="Abt B."/>
            <person name="Sikorski J."/>
            <person name="Wirth R."/>
            <person name="Detter J.C."/>
            <person name="Woyke T."/>
            <person name="Bristow J."/>
            <person name="Eisen J.A."/>
            <person name="Markowitz V."/>
            <person name="Hugenholtz P."/>
            <person name="Kyrpides N.C."/>
            <person name="Klenk H.P."/>
            <person name="Lapidus A."/>
        </authorList>
    </citation>
    <scope>NUCLEOTIDE SEQUENCE [LARGE SCALE GENOMIC DNA]</scope>
    <source>
        <strain evidence="2">DSM 11204 / 1A</strain>
    </source>
</reference>
<dbReference type="AlphaFoldDB" id="G0EGX2"/>
<gene>
    <name evidence="1" type="ordered locus">Pyrfu_0552</name>
</gene>
<dbReference type="EMBL" id="CP002838">
    <property type="protein sequence ID" value="AEM38422.1"/>
    <property type="molecule type" value="Genomic_DNA"/>
</dbReference>
<name>G0EGX2_PYRF1</name>
<dbReference type="Proteomes" id="UP000001037">
    <property type="component" value="Chromosome"/>
</dbReference>
<protein>
    <submittedName>
        <fullName evidence="1">Uncharacterized protein</fullName>
    </submittedName>
</protein>
<organism evidence="1 2">
    <name type="scientific">Pyrolobus fumarii (strain DSM 11204 / 1A)</name>
    <dbReference type="NCBI Taxonomy" id="694429"/>
    <lineage>
        <taxon>Archaea</taxon>
        <taxon>Thermoproteota</taxon>
        <taxon>Thermoprotei</taxon>
        <taxon>Desulfurococcales</taxon>
        <taxon>Pyrodictiaceae</taxon>
        <taxon>Pyrolobus</taxon>
    </lineage>
</organism>
<dbReference type="KEGG" id="pfm:Pyrfu_0552"/>
<dbReference type="InParanoid" id="G0EGX2"/>